<gene>
    <name evidence="1" type="ORF">COV05_04555</name>
</gene>
<reference evidence="2" key="1">
    <citation type="submission" date="2017-09" db="EMBL/GenBank/DDBJ databases">
        <title>Depth-based differentiation of microbial function through sediment-hosted aquifers and enrichment of novel symbionts in the deep terrestrial subsurface.</title>
        <authorList>
            <person name="Probst A.J."/>
            <person name="Ladd B."/>
            <person name="Jarett J.K."/>
            <person name="Geller-Mcgrath D.E."/>
            <person name="Sieber C.M.K."/>
            <person name="Emerson J.B."/>
            <person name="Anantharaman K."/>
            <person name="Thomas B.C."/>
            <person name="Malmstrom R."/>
            <person name="Stieglmeier M."/>
            <person name="Klingl A."/>
            <person name="Woyke T."/>
            <person name="Ryan C.M."/>
            <person name="Banfield J.F."/>
        </authorList>
    </citation>
    <scope>NUCLEOTIDE SEQUENCE [LARGE SCALE GENOMIC DNA]</scope>
</reference>
<dbReference type="Proteomes" id="UP000231436">
    <property type="component" value="Unassembled WGS sequence"/>
</dbReference>
<dbReference type="EMBL" id="PFEU01000020">
    <property type="protein sequence ID" value="PJE76432.1"/>
    <property type="molecule type" value="Genomic_DNA"/>
</dbReference>
<sequence>MLNKTIPQLKRLFEEDFAYVRTILSVLYQGWVRFEKLLFPLRLQAKRLSMAAFMVVVVSYVLFPKLANADIEIQEMGLNTETVSMIIASMQNETEAYGQLPVSDMAPARRHYTIPMTAYTSEVGQTDDTPCITASGLDVCERNIENVVAANFLPLGTRVKIPELYGDRVFYVEDRMNARYDYKMDIWMKDLADAKEFGLKRQVTIEVF</sequence>
<evidence type="ECO:0000313" key="2">
    <source>
        <dbReference type="Proteomes" id="UP000231436"/>
    </source>
</evidence>
<comment type="caution">
    <text evidence="1">The sequence shown here is derived from an EMBL/GenBank/DDBJ whole genome shotgun (WGS) entry which is preliminary data.</text>
</comment>
<name>A0A2M8LG64_9BACT</name>
<dbReference type="CDD" id="cd22784">
    <property type="entry name" value="DPBB_MltA_YuiC-like"/>
    <property type="match status" value="1"/>
</dbReference>
<organism evidence="1 2">
    <name type="scientific">Candidatus Uhrbacteria bacterium CG10_big_fil_rev_8_21_14_0_10_48_16</name>
    <dbReference type="NCBI Taxonomy" id="1975038"/>
    <lineage>
        <taxon>Bacteria</taxon>
        <taxon>Candidatus Uhriibacteriota</taxon>
    </lineage>
</organism>
<dbReference type="AlphaFoldDB" id="A0A2M8LG64"/>
<proteinExistence type="predicted"/>
<evidence type="ECO:0000313" key="1">
    <source>
        <dbReference type="EMBL" id="PJE76432.1"/>
    </source>
</evidence>
<accession>A0A2M8LG64</accession>
<protein>
    <recommendedName>
        <fullName evidence="3">3D domain-containing protein</fullName>
    </recommendedName>
</protein>
<evidence type="ECO:0008006" key="3">
    <source>
        <dbReference type="Google" id="ProtNLM"/>
    </source>
</evidence>